<dbReference type="Pfam" id="PF11871">
    <property type="entry name" value="DUF3391"/>
    <property type="match status" value="1"/>
</dbReference>
<dbReference type="PANTHER" id="PTHR43155">
    <property type="entry name" value="CYCLIC DI-GMP PHOSPHODIESTERASE PA4108-RELATED"/>
    <property type="match status" value="1"/>
</dbReference>
<dbReference type="PANTHER" id="PTHR43155:SF2">
    <property type="entry name" value="CYCLIC DI-GMP PHOSPHODIESTERASE PA4108"/>
    <property type="match status" value="1"/>
</dbReference>
<name>A0ABX7M1R2_9RHOO</name>
<gene>
    <name evidence="3" type="ORF">JY500_11170</name>
</gene>
<evidence type="ECO:0000313" key="3">
    <source>
        <dbReference type="EMBL" id="QSI75093.1"/>
    </source>
</evidence>
<evidence type="ECO:0000259" key="2">
    <source>
        <dbReference type="PROSITE" id="PS51832"/>
    </source>
</evidence>
<dbReference type="Pfam" id="PF13487">
    <property type="entry name" value="HD_5"/>
    <property type="match status" value="1"/>
</dbReference>
<dbReference type="EMBL" id="CP071060">
    <property type="protein sequence ID" value="QSI75093.1"/>
    <property type="molecule type" value="Genomic_DNA"/>
</dbReference>
<feature type="domain" description="HD-GYP" evidence="2">
    <location>
        <begin position="161"/>
        <end position="356"/>
    </location>
</feature>
<dbReference type="SUPFAM" id="SSF109604">
    <property type="entry name" value="HD-domain/PDEase-like"/>
    <property type="match status" value="1"/>
</dbReference>
<dbReference type="NCBIfam" id="TIGR00277">
    <property type="entry name" value="HDIG"/>
    <property type="match status" value="1"/>
</dbReference>
<evidence type="ECO:0000256" key="1">
    <source>
        <dbReference type="SAM" id="MobiDB-lite"/>
    </source>
</evidence>
<accession>A0ABX7M1R2</accession>
<evidence type="ECO:0000313" key="4">
    <source>
        <dbReference type="Proteomes" id="UP000663570"/>
    </source>
</evidence>
<protein>
    <submittedName>
        <fullName evidence="3">DUF3391 domain-containing protein</fullName>
    </submittedName>
</protein>
<dbReference type="CDD" id="cd00077">
    <property type="entry name" value="HDc"/>
    <property type="match status" value="1"/>
</dbReference>
<dbReference type="SMART" id="SM00471">
    <property type="entry name" value="HDc"/>
    <property type="match status" value="1"/>
</dbReference>
<dbReference type="InterPro" id="IPR003607">
    <property type="entry name" value="HD/PDEase_dom"/>
</dbReference>
<dbReference type="InterPro" id="IPR021812">
    <property type="entry name" value="DUF3391"/>
</dbReference>
<feature type="region of interest" description="Disordered" evidence="1">
    <location>
        <begin position="60"/>
        <end position="84"/>
    </location>
</feature>
<organism evidence="3 4">
    <name type="scientific">Niveibacterium microcysteis</name>
    <dbReference type="NCBI Taxonomy" id="2811415"/>
    <lineage>
        <taxon>Bacteria</taxon>
        <taxon>Pseudomonadati</taxon>
        <taxon>Pseudomonadota</taxon>
        <taxon>Betaproteobacteria</taxon>
        <taxon>Rhodocyclales</taxon>
        <taxon>Rhodocyclaceae</taxon>
        <taxon>Niveibacterium</taxon>
    </lineage>
</organism>
<dbReference type="PROSITE" id="PS51832">
    <property type="entry name" value="HD_GYP"/>
    <property type="match status" value="1"/>
</dbReference>
<dbReference type="InterPro" id="IPR006675">
    <property type="entry name" value="HDIG_dom"/>
</dbReference>
<proteinExistence type="predicted"/>
<reference evidence="3 4" key="1">
    <citation type="submission" date="2021-02" db="EMBL/GenBank/DDBJ databases">
        <title>Niveibacterium changnyeongensis HC41.</title>
        <authorList>
            <person name="Kang M."/>
        </authorList>
    </citation>
    <scope>NUCLEOTIDE SEQUENCE [LARGE SCALE GENOMIC DNA]</scope>
    <source>
        <strain evidence="3 4">HC41</strain>
    </source>
</reference>
<dbReference type="Gene3D" id="1.10.3210.10">
    <property type="entry name" value="Hypothetical protein af1432"/>
    <property type="match status" value="1"/>
</dbReference>
<dbReference type="Proteomes" id="UP000663570">
    <property type="component" value="Chromosome"/>
</dbReference>
<sequence length="443" mass="48963">MSGSTEAHYIHPDQLRIGLYIHLDLSWMDHPFSFSSFKIRNDGQIAQLRALKLPRIRYSPERSDAEPAPLPTATPSPEVSTEMPEPAVEAVAPASTVEEDPAIQAKRDRAARLKARRDLFARCERDFMRATHTVKLVAQNVINKPEWAKEETTVLVGSLVDKLLVDGDMAVNLMADRIGGEDVYVHSLNVAVLSLMLAREQGMGREELVSLGLGAFFHDIGKLDVPPKVLLKQEPLTHAENLLLREHVVFGSKIGARIGLTPEVLSVVAQHHEHVDGSGYPRGVTGERITLLAKVVAIANTYDNLCNPANPQRAMTPHEALALMYAQYRNRFEAAPLNTFIRCLGVYPPGTIVVLNNDAFGLVVSVNSSRPLKPDVLVYDAAIPKDDAIILSLEQEPEIQIARTLRPGQLPKTIFDYLSPRKRVAYFFDTPKVAGREESVSNA</sequence>
<keyword evidence="4" id="KW-1185">Reference proteome</keyword>
<dbReference type="InterPro" id="IPR037522">
    <property type="entry name" value="HD_GYP_dom"/>
</dbReference>
<dbReference type="RefSeq" id="WP_206252343.1">
    <property type="nucleotide sequence ID" value="NZ_CP071060.1"/>
</dbReference>